<dbReference type="Proteomes" id="UP000237347">
    <property type="component" value="Unassembled WGS sequence"/>
</dbReference>
<evidence type="ECO:0000313" key="2">
    <source>
        <dbReference type="EMBL" id="KAK7834641.1"/>
    </source>
</evidence>
<gene>
    <name evidence="2" type="ORF">CFP56_024564</name>
</gene>
<dbReference type="AlphaFoldDB" id="A0AAW0K7Y5"/>
<sequence length="34" mass="3987">MFLSVITSLYFLFLFKFGCIGPTTLDILIQRPKY</sequence>
<keyword evidence="1" id="KW-1133">Transmembrane helix</keyword>
<protein>
    <recommendedName>
        <fullName evidence="4">Cytochrome b6/f complex subunit VI</fullName>
    </recommendedName>
</protein>
<accession>A0AAW0K7Y5</accession>
<name>A0AAW0K7Y5_QUESU</name>
<keyword evidence="1" id="KW-0472">Membrane</keyword>
<evidence type="ECO:0000256" key="1">
    <source>
        <dbReference type="SAM" id="Phobius"/>
    </source>
</evidence>
<keyword evidence="1" id="KW-0812">Transmembrane</keyword>
<evidence type="ECO:0008006" key="4">
    <source>
        <dbReference type="Google" id="ProtNLM"/>
    </source>
</evidence>
<comment type="caution">
    <text evidence="2">The sequence shown here is derived from an EMBL/GenBank/DDBJ whole genome shotgun (WGS) entry which is preliminary data.</text>
</comment>
<evidence type="ECO:0000313" key="3">
    <source>
        <dbReference type="Proteomes" id="UP000237347"/>
    </source>
</evidence>
<keyword evidence="3" id="KW-1185">Reference proteome</keyword>
<dbReference type="EMBL" id="PKMF04000384">
    <property type="protein sequence ID" value="KAK7834641.1"/>
    <property type="molecule type" value="Genomic_DNA"/>
</dbReference>
<reference evidence="2 3" key="1">
    <citation type="journal article" date="2018" name="Sci. Data">
        <title>The draft genome sequence of cork oak.</title>
        <authorList>
            <person name="Ramos A.M."/>
            <person name="Usie A."/>
            <person name="Barbosa P."/>
            <person name="Barros P.M."/>
            <person name="Capote T."/>
            <person name="Chaves I."/>
            <person name="Simoes F."/>
            <person name="Abreu I."/>
            <person name="Carrasquinho I."/>
            <person name="Faro C."/>
            <person name="Guimaraes J.B."/>
            <person name="Mendonca D."/>
            <person name="Nobrega F."/>
            <person name="Rodrigues L."/>
            <person name="Saibo N.J.M."/>
            <person name="Varela M.C."/>
            <person name="Egas C."/>
            <person name="Matos J."/>
            <person name="Miguel C.M."/>
            <person name="Oliveira M.M."/>
            <person name="Ricardo C.P."/>
            <person name="Goncalves S."/>
        </authorList>
    </citation>
    <scope>NUCLEOTIDE SEQUENCE [LARGE SCALE GENOMIC DNA]</scope>
    <source>
        <strain evidence="3">cv. HL8</strain>
    </source>
</reference>
<organism evidence="2 3">
    <name type="scientific">Quercus suber</name>
    <name type="common">Cork oak</name>
    <dbReference type="NCBI Taxonomy" id="58331"/>
    <lineage>
        <taxon>Eukaryota</taxon>
        <taxon>Viridiplantae</taxon>
        <taxon>Streptophyta</taxon>
        <taxon>Embryophyta</taxon>
        <taxon>Tracheophyta</taxon>
        <taxon>Spermatophyta</taxon>
        <taxon>Magnoliopsida</taxon>
        <taxon>eudicotyledons</taxon>
        <taxon>Gunneridae</taxon>
        <taxon>Pentapetalae</taxon>
        <taxon>rosids</taxon>
        <taxon>fabids</taxon>
        <taxon>Fagales</taxon>
        <taxon>Fagaceae</taxon>
        <taxon>Quercus</taxon>
    </lineage>
</organism>
<proteinExistence type="predicted"/>
<feature type="transmembrane region" description="Helical" evidence="1">
    <location>
        <begin position="6"/>
        <end position="29"/>
    </location>
</feature>